<proteinExistence type="inferred from homology"/>
<evidence type="ECO:0000256" key="3">
    <source>
        <dbReference type="ARBA" id="ARBA00022741"/>
    </source>
</evidence>
<evidence type="ECO:0000256" key="6">
    <source>
        <dbReference type="PIRNR" id="PIRNR000535"/>
    </source>
</evidence>
<dbReference type="InterPro" id="IPR017583">
    <property type="entry name" value="Tagatose/fructose_Pkinase"/>
</dbReference>
<comment type="caution">
    <text evidence="8">The sequence shown here is derived from an EMBL/GenBank/DDBJ whole genome shotgun (WGS) entry which is preliminary data.</text>
</comment>
<keyword evidence="4 8" id="KW-0418">Kinase</keyword>
<reference evidence="8" key="1">
    <citation type="submission" date="2021-01" db="EMBL/GenBank/DDBJ databases">
        <title>YIM 132084 draft genome.</title>
        <authorList>
            <person name="An D."/>
        </authorList>
    </citation>
    <scope>NUCLEOTIDE SEQUENCE</scope>
    <source>
        <strain evidence="8">YIM 132084</strain>
    </source>
</reference>
<dbReference type="PIRSF" id="PIRSF000535">
    <property type="entry name" value="1PFK/6PFK/LacC"/>
    <property type="match status" value="1"/>
</dbReference>
<dbReference type="PANTHER" id="PTHR46566:SF5">
    <property type="entry name" value="1-PHOSPHOFRUCTOKINASE"/>
    <property type="match status" value="1"/>
</dbReference>
<protein>
    <submittedName>
        <fullName evidence="8">Hexose kinase</fullName>
        <ecNumber evidence="8">2.7.1.-</ecNumber>
    </submittedName>
</protein>
<keyword evidence="2 6" id="KW-0808">Transferase</keyword>
<evidence type="ECO:0000256" key="1">
    <source>
        <dbReference type="ARBA" id="ARBA00010688"/>
    </source>
</evidence>
<dbReference type="Pfam" id="PF00294">
    <property type="entry name" value="PfkB"/>
    <property type="match status" value="1"/>
</dbReference>
<dbReference type="InterPro" id="IPR029056">
    <property type="entry name" value="Ribokinase-like"/>
</dbReference>
<evidence type="ECO:0000313" key="9">
    <source>
        <dbReference type="Proteomes" id="UP000663792"/>
    </source>
</evidence>
<evidence type="ECO:0000256" key="2">
    <source>
        <dbReference type="ARBA" id="ARBA00022679"/>
    </source>
</evidence>
<organism evidence="8 9">
    <name type="scientific">Nakamurella leprariae</name>
    <dbReference type="NCBI Taxonomy" id="2803911"/>
    <lineage>
        <taxon>Bacteria</taxon>
        <taxon>Bacillati</taxon>
        <taxon>Actinomycetota</taxon>
        <taxon>Actinomycetes</taxon>
        <taxon>Nakamurellales</taxon>
        <taxon>Nakamurellaceae</taxon>
        <taxon>Nakamurella</taxon>
    </lineage>
</organism>
<dbReference type="InterPro" id="IPR011611">
    <property type="entry name" value="PfkB_dom"/>
</dbReference>
<dbReference type="EMBL" id="JAERWK010000023">
    <property type="protein sequence ID" value="MBM9469027.1"/>
    <property type="molecule type" value="Genomic_DNA"/>
</dbReference>
<dbReference type="SUPFAM" id="SSF53613">
    <property type="entry name" value="Ribokinase-like"/>
    <property type="match status" value="1"/>
</dbReference>
<feature type="domain" description="Carbohydrate kinase PfkB" evidence="7">
    <location>
        <begin position="18"/>
        <end position="292"/>
    </location>
</feature>
<dbReference type="GO" id="GO:0005524">
    <property type="term" value="F:ATP binding"/>
    <property type="evidence" value="ECO:0007669"/>
    <property type="project" value="UniProtKB-KW"/>
</dbReference>
<gene>
    <name evidence="8" type="ORF">JL106_17210</name>
</gene>
<evidence type="ECO:0000313" key="8">
    <source>
        <dbReference type="EMBL" id="MBM9469027.1"/>
    </source>
</evidence>
<dbReference type="PANTHER" id="PTHR46566">
    <property type="entry name" value="1-PHOSPHOFRUCTOKINASE-RELATED"/>
    <property type="match status" value="1"/>
</dbReference>
<keyword evidence="9" id="KW-1185">Reference proteome</keyword>
<dbReference type="RefSeq" id="WP_205261991.1">
    <property type="nucleotide sequence ID" value="NZ_JAERWK010000023.1"/>
</dbReference>
<keyword evidence="5" id="KW-0067">ATP-binding</keyword>
<name>A0A938YIP1_9ACTN</name>
<sequence>MTPTPAGRRPRILTVTLNAALDVTYDVDAMTHGASHRVRAVRSRAGGKGVNVARVAALLGARVTASGLAGGPSGAEIVAELDAVPGVRPAFVPVAGASRRTVTVVDDAGTATAFNEAGPLVDEAEWACFRDRFPDLVADADVIVLSGSLPPGVPGDAYAALVANARVAGVPVILDADGPPLLAGLPAGPDVVKPNEPELRAATGTADPVPGAQALRRAGAVTVVASLGPAGLLAVTDAGAWQARPPVMTVANATGAGDAAVAAIAVGLARGDDWPAILRRAAAVSAASVTEPLGGAVDVALAERIAAGIDPVAVRPT</sequence>
<dbReference type="EC" id="2.7.1.-" evidence="8"/>
<comment type="similarity">
    <text evidence="1">Belongs to the carbohydrate kinase PfkB family.</text>
</comment>
<dbReference type="CDD" id="cd01164">
    <property type="entry name" value="FruK_PfkB_like"/>
    <property type="match status" value="1"/>
</dbReference>
<dbReference type="GO" id="GO:0005829">
    <property type="term" value="C:cytosol"/>
    <property type="evidence" value="ECO:0007669"/>
    <property type="project" value="TreeGrafter"/>
</dbReference>
<keyword evidence="3" id="KW-0547">Nucleotide-binding</keyword>
<evidence type="ECO:0000259" key="7">
    <source>
        <dbReference type="Pfam" id="PF00294"/>
    </source>
</evidence>
<evidence type="ECO:0000256" key="4">
    <source>
        <dbReference type="ARBA" id="ARBA00022777"/>
    </source>
</evidence>
<dbReference type="Proteomes" id="UP000663792">
    <property type="component" value="Unassembled WGS sequence"/>
</dbReference>
<dbReference type="NCBIfam" id="TIGR03168">
    <property type="entry name" value="1-PFK"/>
    <property type="match status" value="1"/>
</dbReference>
<accession>A0A938YIP1</accession>
<evidence type="ECO:0000256" key="5">
    <source>
        <dbReference type="ARBA" id="ARBA00022840"/>
    </source>
</evidence>
<dbReference type="Gene3D" id="3.40.1190.20">
    <property type="match status" value="1"/>
</dbReference>
<dbReference type="AlphaFoldDB" id="A0A938YIP1"/>
<dbReference type="GO" id="GO:0008443">
    <property type="term" value="F:phosphofructokinase activity"/>
    <property type="evidence" value="ECO:0007669"/>
    <property type="project" value="TreeGrafter"/>
</dbReference>